<evidence type="ECO:0000313" key="8">
    <source>
        <dbReference type="EnsemblMetazoa" id="Aqu2.1.24336_001"/>
    </source>
</evidence>
<evidence type="ECO:0000259" key="7">
    <source>
        <dbReference type="Pfam" id="PF17917"/>
    </source>
</evidence>
<dbReference type="InterPro" id="IPR041373">
    <property type="entry name" value="RT_RNaseH"/>
</dbReference>
<dbReference type="AlphaFoldDB" id="A0A1X7UA50"/>
<dbReference type="InterPro" id="IPR043502">
    <property type="entry name" value="DNA/RNA_pol_sf"/>
</dbReference>
<dbReference type="GO" id="GO:0003964">
    <property type="term" value="F:RNA-directed DNA polymerase activity"/>
    <property type="evidence" value="ECO:0007669"/>
    <property type="project" value="UniProtKB-KW"/>
</dbReference>
<dbReference type="GO" id="GO:0016787">
    <property type="term" value="F:hydrolase activity"/>
    <property type="evidence" value="ECO:0007669"/>
    <property type="project" value="UniProtKB-KW"/>
</dbReference>
<dbReference type="SUPFAM" id="SSF56672">
    <property type="entry name" value="DNA/RNA polymerases"/>
    <property type="match status" value="1"/>
</dbReference>
<proteinExistence type="predicted"/>
<reference evidence="8" key="1">
    <citation type="submission" date="2017-05" db="UniProtKB">
        <authorList>
            <consortium name="EnsemblMetazoa"/>
        </authorList>
    </citation>
    <scope>IDENTIFICATION</scope>
</reference>
<keyword evidence="4" id="KW-0255">Endonuclease</keyword>
<evidence type="ECO:0000256" key="5">
    <source>
        <dbReference type="ARBA" id="ARBA00022801"/>
    </source>
</evidence>
<keyword evidence="6" id="KW-0695">RNA-directed DNA polymerase</keyword>
<evidence type="ECO:0000256" key="4">
    <source>
        <dbReference type="ARBA" id="ARBA00022759"/>
    </source>
</evidence>
<sequence>MGKEAIAIIFEVRKLHDYFYGRHFALYSDHKPLQYLLSESKQILALASSRIQR</sequence>
<feature type="domain" description="Reverse transcriptase RNase H-like" evidence="7">
    <location>
        <begin position="3"/>
        <end position="41"/>
    </location>
</feature>
<keyword evidence="5" id="KW-0378">Hydrolase</keyword>
<protein>
    <recommendedName>
        <fullName evidence="7">Reverse transcriptase RNase H-like domain-containing protein</fullName>
    </recommendedName>
</protein>
<evidence type="ECO:0000256" key="6">
    <source>
        <dbReference type="ARBA" id="ARBA00022918"/>
    </source>
</evidence>
<accession>A0A1X7UA50</accession>
<dbReference type="InParanoid" id="A0A1X7UA50"/>
<evidence type="ECO:0000256" key="2">
    <source>
        <dbReference type="ARBA" id="ARBA00022695"/>
    </source>
</evidence>
<organism evidence="8">
    <name type="scientific">Amphimedon queenslandica</name>
    <name type="common">Sponge</name>
    <dbReference type="NCBI Taxonomy" id="400682"/>
    <lineage>
        <taxon>Eukaryota</taxon>
        <taxon>Metazoa</taxon>
        <taxon>Porifera</taxon>
        <taxon>Demospongiae</taxon>
        <taxon>Heteroscleromorpha</taxon>
        <taxon>Haplosclerida</taxon>
        <taxon>Niphatidae</taxon>
        <taxon>Amphimedon</taxon>
    </lineage>
</organism>
<dbReference type="Pfam" id="PF17917">
    <property type="entry name" value="RT_RNaseH"/>
    <property type="match status" value="1"/>
</dbReference>
<evidence type="ECO:0000256" key="1">
    <source>
        <dbReference type="ARBA" id="ARBA00022679"/>
    </source>
</evidence>
<keyword evidence="3" id="KW-0540">Nuclease</keyword>
<dbReference type="GO" id="GO:0004519">
    <property type="term" value="F:endonuclease activity"/>
    <property type="evidence" value="ECO:0007669"/>
    <property type="project" value="UniProtKB-KW"/>
</dbReference>
<name>A0A1X7UA50_AMPQE</name>
<keyword evidence="1" id="KW-0808">Transferase</keyword>
<evidence type="ECO:0000256" key="3">
    <source>
        <dbReference type="ARBA" id="ARBA00022722"/>
    </source>
</evidence>
<keyword evidence="2" id="KW-0548">Nucleotidyltransferase</keyword>
<dbReference type="EnsemblMetazoa" id="Aqu2.1.24336_001">
    <property type="protein sequence ID" value="Aqu2.1.24336_001"/>
    <property type="gene ID" value="Aqu2.1.24336"/>
</dbReference>